<feature type="compositionally biased region" description="Basic and acidic residues" evidence="5">
    <location>
        <begin position="25"/>
        <end position="35"/>
    </location>
</feature>
<dbReference type="InterPro" id="IPR001932">
    <property type="entry name" value="PPM-type_phosphatase-like_dom"/>
</dbReference>
<comment type="caution">
    <text evidence="7">The sequence shown here is derived from an EMBL/GenBank/DDBJ whole genome shotgun (WGS) entry which is preliminary data.</text>
</comment>
<dbReference type="PANTHER" id="PTHR47992">
    <property type="entry name" value="PROTEIN PHOSPHATASE"/>
    <property type="match status" value="1"/>
</dbReference>
<organism evidence="7 8">
    <name type="scientific">Prymnesium parvum</name>
    <name type="common">Toxic golden alga</name>
    <dbReference type="NCBI Taxonomy" id="97485"/>
    <lineage>
        <taxon>Eukaryota</taxon>
        <taxon>Haptista</taxon>
        <taxon>Haptophyta</taxon>
        <taxon>Prymnesiophyceae</taxon>
        <taxon>Prymnesiales</taxon>
        <taxon>Prymnesiaceae</taxon>
        <taxon>Prymnesium</taxon>
    </lineage>
</organism>
<dbReference type="InterPro" id="IPR015655">
    <property type="entry name" value="PP2C"/>
</dbReference>
<reference evidence="7 8" key="1">
    <citation type="journal article" date="2024" name="Science">
        <title>Giant polyketide synthase enzymes in the biosynthesis of giant marine polyether toxins.</title>
        <authorList>
            <person name="Fallon T.R."/>
            <person name="Shende V.V."/>
            <person name="Wierzbicki I.H."/>
            <person name="Pendleton A.L."/>
            <person name="Watervoot N.F."/>
            <person name="Auber R.P."/>
            <person name="Gonzalez D.J."/>
            <person name="Wisecaver J.H."/>
            <person name="Moore B.S."/>
        </authorList>
    </citation>
    <scope>NUCLEOTIDE SEQUENCE [LARGE SCALE GENOMIC DNA]</scope>
    <source>
        <strain evidence="7 8">12B1</strain>
    </source>
</reference>
<evidence type="ECO:0000259" key="6">
    <source>
        <dbReference type="PROSITE" id="PS51746"/>
    </source>
</evidence>
<evidence type="ECO:0000256" key="4">
    <source>
        <dbReference type="RuleBase" id="RU003465"/>
    </source>
</evidence>
<dbReference type="SMART" id="SM00332">
    <property type="entry name" value="PP2Cc"/>
    <property type="match status" value="1"/>
</dbReference>
<dbReference type="Proteomes" id="UP001515480">
    <property type="component" value="Unassembled WGS sequence"/>
</dbReference>
<dbReference type="GO" id="GO:0046872">
    <property type="term" value="F:metal ion binding"/>
    <property type="evidence" value="ECO:0007669"/>
    <property type="project" value="UniProtKB-KW"/>
</dbReference>
<accession>A0AB34JW87</accession>
<protein>
    <recommendedName>
        <fullName evidence="6">PPM-type phosphatase domain-containing protein</fullName>
    </recommendedName>
</protein>
<sequence length="453" mass="48454">MEIPWIPSLRHMGGCTSCEAPAKTGDVDAPRDRPAVEPGGHPVDDPAACGIVDASAHFTPHKYTVNKTGVTLKKERRRSLMEMATDMANKLQEHNAGNPSGSIEEAPNSLDIAAMLADKRLPDVAPGQVGTCSIPGVKKKLKGPKTNQDYGLVATPLQCSERALLVGVFDGHGKDGHHVSKFAAHALFSALALANDAASSNAEEVFKREFVEAHRKVTAVIPQECKKSGTTATVALIIGTRLFVAHVGDSSCALFHRSEDDAPWTGTALTPEHHGDLPGEKERVLNAGGSIQSNHENGPLRVVKLNEKGRPAGASLCVTRSIGDNALKDVGVIAEPDFLSMKLRKNDCCLVIGSDGLWEILSLQEVAEIVAQHVGSAMNAAQSLAFRAREKYIPQVDLRGTRDDISALVVYLPFRSAVDVKKPVFFESRRLTAKMSIPLDIAEDSSDESSDSA</sequence>
<evidence type="ECO:0000256" key="2">
    <source>
        <dbReference type="ARBA" id="ARBA00022801"/>
    </source>
</evidence>
<comment type="similarity">
    <text evidence="4">Belongs to the PP2C family.</text>
</comment>
<dbReference type="AlphaFoldDB" id="A0AB34JW87"/>
<dbReference type="CDD" id="cd00143">
    <property type="entry name" value="PP2Cc"/>
    <property type="match status" value="1"/>
</dbReference>
<dbReference type="Gene3D" id="3.60.40.10">
    <property type="entry name" value="PPM-type phosphatase domain"/>
    <property type="match status" value="1"/>
</dbReference>
<name>A0AB34JW87_PRYPA</name>
<feature type="domain" description="PPM-type phosphatase" evidence="6">
    <location>
        <begin position="128"/>
        <end position="412"/>
    </location>
</feature>
<dbReference type="GO" id="GO:0004722">
    <property type="term" value="F:protein serine/threonine phosphatase activity"/>
    <property type="evidence" value="ECO:0007669"/>
    <property type="project" value="InterPro"/>
</dbReference>
<evidence type="ECO:0000313" key="8">
    <source>
        <dbReference type="Proteomes" id="UP001515480"/>
    </source>
</evidence>
<evidence type="ECO:0000313" key="7">
    <source>
        <dbReference type="EMBL" id="KAL1525221.1"/>
    </source>
</evidence>
<keyword evidence="1" id="KW-0479">Metal-binding</keyword>
<keyword evidence="3 4" id="KW-0904">Protein phosphatase</keyword>
<dbReference type="SUPFAM" id="SSF81606">
    <property type="entry name" value="PP2C-like"/>
    <property type="match status" value="1"/>
</dbReference>
<evidence type="ECO:0000256" key="5">
    <source>
        <dbReference type="SAM" id="MobiDB-lite"/>
    </source>
</evidence>
<dbReference type="SMART" id="SM00331">
    <property type="entry name" value="PP2C_SIG"/>
    <property type="match status" value="1"/>
</dbReference>
<dbReference type="EMBL" id="JBGBPQ010000004">
    <property type="protein sequence ID" value="KAL1525221.1"/>
    <property type="molecule type" value="Genomic_DNA"/>
</dbReference>
<evidence type="ECO:0000256" key="1">
    <source>
        <dbReference type="ARBA" id="ARBA00022723"/>
    </source>
</evidence>
<dbReference type="PROSITE" id="PS51746">
    <property type="entry name" value="PPM_2"/>
    <property type="match status" value="1"/>
</dbReference>
<keyword evidence="8" id="KW-1185">Reference proteome</keyword>
<dbReference type="InterPro" id="IPR036457">
    <property type="entry name" value="PPM-type-like_dom_sf"/>
</dbReference>
<dbReference type="PROSITE" id="PS01032">
    <property type="entry name" value="PPM_1"/>
    <property type="match status" value="1"/>
</dbReference>
<evidence type="ECO:0000256" key="3">
    <source>
        <dbReference type="ARBA" id="ARBA00022912"/>
    </source>
</evidence>
<gene>
    <name evidence="7" type="ORF">AB1Y20_020088</name>
</gene>
<keyword evidence="2 4" id="KW-0378">Hydrolase</keyword>
<dbReference type="Pfam" id="PF00481">
    <property type="entry name" value="PP2C"/>
    <property type="match status" value="1"/>
</dbReference>
<feature type="region of interest" description="Disordered" evidence="5">
    <location>
        <begin position="21"/>
        <end position="43"/>
    </location>
</feature>
<dbReference type="InterPro" id="IPR000222">
    <property type="entry name" value="PP2C_BS"/>
</dbReference>
<proteinExistence type="inferred from homology"/>